<protein>
    <submittedName>
        <fullName evidence="1">Uncharacterized protein</fullName>
    </submittedName>
</protein>
<gene>
    <name evidence="1" type="ORF">GLRG_10928</name>
</gene>
<dbReference type="RefSeq" id="XP_008099839.1">
    <property type="nucleotide sequence ID" value="XM_008101648.1"/>
</dbReference>
<proteinExistence type="predicted"/>
<dbReference type="GeneID" id="24416293"/>
<dbReference type="AlphaFoldDB" id="E3QY81"/>
<dbReference type="HOGENOM" id="CLU_1948681_0_0_1"/>
<dbReference type="VEuPathDB" id="FungiDB:GLRG_10928"/>
<sequence>MGGVDTGLAPVRWNRVGHVPLAGVEGGRRQEGAQWTVIGGLQNGEGKTVGCAANLWLVRSERLQLIGQGDLNLTHYPTRPPLGGSVYFATTLLQSKKPFSRYCGRYGTFAALDSPGFPPLFADSSFGAQ</sequence>
<keyword evidence="2" id="KW-1185">Reference proteome</keyword>
<dbReference type="Proteomes" id="UP000008782">
    <property type="component" value="Unassembled WGS sequence"/>
</dbReference>
<dbReference type="EMBL" id="GG697401">
    <property type="protein sequence ID" value="EFQ35819.1"/>
    <property type="molecule type" value="Genomic_DNA"/>
</dbReference>
<organism evidence="2">
    <name type="scientific">Colletotrichum graminicola (strain M1.001 / M2 / FGSC 10212)</name>
    <name type="common">Maize anthracnose fungus</name>
    <name type="synonym">Glomerella graminicola</name>
    <dbReference type="NCBI Taxonomy" id="645133"/>
    <lineage>
        <taxon>Eukaryota</taxon>
        <taxon>Fungi</taxon>
        <taxon>Dikarya</taxon>
        <taxon>Ascomycota</taxon>
        <taxon>Pezizomycotina</taxon>
        <taxon>Sordariomycetes</taxon>
        <taxon>Hypocreomycetidae</taxon>
        <taxon>Glomerellales</taxon>
        <taxon>Glomerellaceae</taxon>
        <taxon>Colletotrichum</taxon>
        <taxon>Colletotrichum graminicola species complex</taxon>
    </lineage>
</organism>
<name>E3QY81_COLGM</name>
<reference evidence="2" key="1">
    <citation type="journal article" date="2012" name="Nat. Genet.">
        <title>Lifestyle transitions in plant pathogenic Colletotrichum fungi deciphered by genome and transcriptome analyses.</title>
        <authorList>
            <person name="O'Connell R.J."/>
            <person name="Thon M.R."/>
            <person name="Hacquard S."/>
            <person name="Amyotte S.G."/>
            <person name="Kleemann J."/>
            <person name="Torres M.F."/>
            <person name="Damm U."/>
            <person name="Buiate E.A."/>
            <person name="Epstein L."/>
            <person name="Alkan N."/>
            <person name="Altmueller J."/>
            <person name="Alvarado-Balderrama L."/>
            <person name="Bauser C.A."/>
            <person name="Becker C."/>
            <person name="Birren B.W."/>
            <person name="Chen Z."/>
            <person name="Choi J."/>
            <person name="Crouch J.A."/>
            <person name="Duvick J.P."/>
            <person name="Farman M.A."/>
            <person name="Gan P."/>
            <person name="Heiman D."/>
            <person name="Henrissat B."/>
            <person name="Howard R.J."/>
            <person name="Kabbage M."/>
            <person name="Koch C."/>
            <person name="Kracher B."/>
            <person name="Kubo Y."/>
            <person name="Law A.D."/>
            <person name="Lebrun M.-H."/>
            <person name="Lee Y.-H."/>
            <person name="Miyara I."/>
            <person name="Moore N."/>
            <person name="Neumann U."/>
            <person name="Nordstroem K."/>
            <person name="Panaccione D.G."/>
            <person name="Panstruga R."/>
            <person name="Place M."/>
            <person name="Proctor R.H."/>
            <person name="Prusky D."/>
            <person name="Rech G."/>
            <person name="Reinhardt R."/>
            <person name="Rollins J.A."/>
            <person name="Rounsley S."/>
            <person name="Schardl C.L."/>
            <person name="Schwartz D.C."/>
            <person name="Shenoy N."/>
            <person name="Shirasu K."/>
            <person name="Sikhakolli U.R."/>
            <person name="Stueber K."/>
            <person name="Sukno S.A."/>
            <person name="Sweigard J.A."/>
            <person name="Takano Y."/>
            <person name="Takahara H."/>
            <person name="Trail F."/>
            <person name="van der Does H.C."/>
            <person name="Voll L.M."/>
            <person name="Will I."/>
            <person name="Young S."/>
            <person name="Zeng Q."/>
            <person name="Zhang J."/>
            <person name="Zhou S."/>
            <person name="Dickman M.B."/>
            <person name="Schulze-Lefert P."/>
            <person name="Ver Loren van Themaat E."/>
            <person name="Ma L.-J."/>
            <person name="Vaillancourt L.J."/>
        </authorList>
    </citation>
    <scope>NUCLEOTIDE SEQUENCE [LARGE SCALE GENOMIC DNA]</scope>
    <source>
        <strain evidence="2">M1.001 / M2 / FGSC 10212</strain>
    </source>
</reference>
<evidence type="ECO:0000313" key="2">
    <source>
        <dbReference type="Proteomes" id="UP000008782"/>
    </source>
</evidence>
<accession>E3QY81</accession>
<evidence type="ECO:0000313" key="1">
    <source>
        <dbReference type="EMBL" id="EFQ35819.1"/>
    </source>
</evidence>